<evidence type="ECO:0000256" key="1">
    <source>
        <dbReference type="ARBA" id="ARBA00001911"/>
    </source>
</evidence>
<dbReference type="InterPro" id="IPR036291">
    <property type="entry name" value="NAD(P)-bd_dom_sf"/>
</dbReference>
<evidence type="ECO:0000256" key="4">
    <source>
        <dbReference type="ARBA" id="ARBA00022793"/>
    </source>
</evidence>
<keyword evidence="6" id="KW-1133">Transmembrane helix</keyword>
<dbReference type="RefSeq" id="WP_003860634.1">
    <property type="nucleotide sequence ID" value="NZ_CP011309.1"/>
</dbReference>
<evidence type="ECO:0000256" key="9">
    <source>
        <dbReference type="ARBA" id="ARBA00023136"/>
    </source>
</evidence>
<keyword evidence="11" id="KW-0456">Lyase</keyword>
<dbReference type="FunFam" id="3.40.50.720:FF:000065">
    <property type="entry name" value="UDP-glucuronic acid decarboxylase 1"/>
    <property type="match status" value="1"/>
</dbReference>
<dbReference type="SUPFAM" id="SSF51735">
    <property type="entry name" value="NAD(P)-binding Rossmann-fold domains"/>
    <property type="match status" value="1"/>
</dbReference>
<keyword evidence="9" id="KW-0472">Membrane</keyword>
<gene>
    <name evidence="15" type="ORF">YH66_03110</name>
</gene>
<keyword evidence="8" id="KW-0333">Golgi apparatus</keyword>
<feature type="domain" description="NAD-dependent epimerase/dehydratase" evidence="14">
    <location>
        <begin position="4"/>
        <end position="238"/>
    </location>
</feature>
<keyword evidence="10" id="KW-0325">Glycoprotein</keyword>
<evidence type="ECO:0000256" key="5">
    <source>
        <dbReference type="ARBA" id="ARBA00022968"/>
    </source>
</evidence>
<dbReference type="GO" id="GO:0070403">
    <property type="term" value="F:NAD+ binding"/>
    <property type="evidence" value="ECO:0007669"/>
    <property type="project" value="InterPro"/>
</dbReference>
<comment type="subcellular location">
    <subcellularLocation>
        <location evidence="2">Golgi apparatus membrane</location>
        <topology evidence="2">Single-pass type II membrane protein</topology>
    </subcellularLocation>
    <subcellularLocation>
        <location evidence="12">Golgi apparatus</location>
        <location evidence="12">Golgi stack membrane</location>
    </subcellularLocation>
</comment>
<dbReference type="PANTHER" id="PTHR43078:SF6">
    <property type="entry name" value="UDP-GLUCURONIC ACID DECARBOXYLASE 1"/>
    <property type="match status" value="1"/>
</dbReference>
<dbReference type="AlphaFoldDB" id="A0A0F6WPY6"/>
<dbReference type="EMBL" id="CP011309">
    <property type="protein sequence ID" value="AKF26611.1"/>
    <property type="molecule type" value="Genomic_DNA"/>
</dbReference>
<dbReference type="Gene3D" id="3.40.50.720">
    <property type="entry name" value="NAD(P)-binding Rossmann-like Domain"/>
    <property type="match status" value="1"/>
</dbReference>
<keyword evidence="3" id="KW-0812">Transmembrane</keyword>
<keyword evidence="4" id="KW-0210">Decarboxylase</keyword>
<evidence type="ECO:0000313" key="16">
    <source>
        <dbReference type="Proteomes" id="UP000034037"/>
    </source>
</evidence>
<evidence type="ECO:0000256" key="10">
    <source>
        <dbReference type="ARBA" id="ARBA00023180"/>
    </source>
</evidence>
<name>A0A0F6WPY6_9CORY</name>
<evidence type="ECO:0000256" key="3">
    <source>
        <dbReference type="ARBA" id="ARBA00022692"/>
    </source>
</evidence>
<feature type="region of interest" description="Disordered" evidence="13">
    <location>
        <begin position="257"/>
        <end position="276"/>
    </location>
</feature>
<dbReference type="GO" id="GO:0042732">
    <property type="term" value="P:D-xylose metabolic process"/>
    <property type="evidence" value="ECO:0007669"/>
    <property type="project" value="InterPro"/>
</dbReference>
<evidence type="ECO:0000256" key="7">
    <source>
        <dbReference type="ARBA" id="ARBA00023027"/>
    </source>
</evidence>
<evidence type="ECO:0000256" key="12">
    <source>
        <dbReference type="ARBA" id="ARBA00037859"/>
    </source>
</evidence>
<protein>
    <submittedName>
        <fullName evidence="15">Epimerase</fullName>
    </submittedName>
</protein>
<evidence type="ECO:0000256" key="8">
    <source>
        <dbReference type="ARBA" id="ARBA00023034"/>
    </source>
</evidence>
<reference evidence="15 16" key="1">
    <citation type="submission" date="2015-04" db="EMBL/GenBank/DDBJ databases">
        <title>Complete Genome Sequence of Brevibacterium flavum ATCC 15168.</title>
        <authorList>
            <person name="Ahn J."/>
            <person name="Park G."/>
            <person name="Jeon W."/>
            <person name="Jang Y."/>
            <person name="Jang M."/>
            <person name="Lee H."/>
            <person name="Lee H."/>
        </authorList>
    </citation>
    <scope>NUCLEOTIDE SEQUENCE [LARGE SCALE GENOMIC DNA]</scope>
    <source>
        <strain evidence="15 16">ATCC 15168</strain>
    </source>
</reference>
<accession>A0A0F6WPY6</accession>
<dbReference type="Proteomes" id="UP000034037">
    <property type="component" value="Chromosome"/>
</dbReference>
<dbReference type="GO" id="GO:0005737">
    <property type="term" value="C:cytoplasm"/>
    <property type="evidence" value="ECO:0007669"/>
    <property type="project" value="TreeGrafter"/>
</dbReference>
<evidence type="ECO:0000256" key="11">
    <source>
        <dbReference type="ARBA" id="ARBA00023239"/>
    </source>
</evidence>
<keyword evidence="16" id="KW-1185">Reference proteome</keyword>
<dbReference type="GO" id="GO:0048040">
    <property type="term" value="F:UDP-glucuronate decarboxylase activity"/>
    <property type="evidence" value="ECO:0007669"/>
    <property type="project" value="TreeGrafter"/>
</dbReference>
<organism evidence="15 16">
    <name type="scientific">[Brevibacterium] flavum</name>
    <dbReference type="NCBI Taxonomy" id="92706"/>
    <lineage>
        <taxon>Bacteria</taxon>
        <taxon>Bacillati</taxon>
        <taxon>Actinomycetota</taxon>
        <taxon>Actinomycetes</taxon>
        <taxon>Mycobacteriales</taxon>
        <taxon>Corynebacteriaceae</taxon>
        <taxon>Corynebacterium</taxon>
    </lineage>
</organism>
<dbReference type="PANTHER" id="PTHR43078">
    <property type="entry name" value="UDP-GLUCURONIC ACID DECARBOXYLASE-RELATED"/>
    <property type="match status" value="1"/>
</dbReference>
<keyword evidence="5" id="KW-0735">Signal-anchor</keyword>
<evidence type="ECO:0000313" key="15">
    <source>
        <dbReference type="EMBL" id="AKF26611.1"/>
    </source>
</evidence>
<dbReference type="HOGENOM" id="CLU_007383_4_0_11"/>
<dbReference type="PATRIC" id="fig|92706.3.peg.642"/>
<evidence type="ECO:0000256" key="13">
    <source>
        <dbReference type="SAM" id="MobiDB-lite"/>
    </source>
</evidence>
<evidence type="ECO:0000259" key="14">
    <source>
        <dbReference type="Pfam" id="PF01370"/>
    </source>
</evidence>
<sequence>MRCVITGGAGFLGSHLTDLILNEGHEVIVLDNLSTGSLSNLFHQISNPRLQIKTVDVREKLDIDGPVDIVFNLASPASPPVYTQRRVECLLINSEAVLQVAEFALEKGARLVQASTSEVYGDPLSHPQIEHHWGNVNPIGERSCYDEGKRFAEALLSAMRLEQGLNAGIIRIFNTYGPRMHPFDGRVISGFVRQALANEPLTVFGDGSQTRSFCYVSDLVRGLWLMGNSNQPGPINLGNPIEQTVLSMAHLIKESTNSESEITFEPLPSDDPVRRRPDVSKAKELLGWEPLVGIDVGLREVINWQIETQRAFSEQIS</sequence>
<dbReference type="InterPro" id="IPR001509">
    <property type="entry name" value="Epimerase_deHydtase"/>
</dbReference>
<comment type="cofactor">
    <cofactor evidence="1">
        <name>NAD(+)</name>
        <dbReference type="ChEBI" id="CHEBI:57540"/>
    </cofactor>
</comment>
<proteinExistence type="predicted"/>
<evidence type="ECO:0000256" key="2">
    <source>
        <dbReference type="ARBA" id="ARBA00004323"/>
    </source>
</evidence>
<keyword evidence="7" id="KW-0520">NAD</keyword>
<evidence type="ECO:0000256" key="6">
    <source>
        <dbReference type="ARBA" id="ARBA00022989"/>
    </source>
</evidence>
<dbReference type="Pfam" id="PF01370">
    <property type="entry name" value="Epimerase"/>
    <property type="match status" value="1"/>
</dbReference>
<dbReference type="InterPro" id="IPR044516">
    <property type="entry name" value="UXS-like"/>
</dbReference>